<dbReference type="GO" id="GO:0005201">
    <property type="term" value="F:extracellular matrix structural constituent"/>
    <property type="evidence" value="ECO:0007669"/>
    <property type="project" value="TreeGrafter"/>
</dbReference>
<evidence type="ECO:0000313" key="9">
    <source>
        <dbReference type="RefSeq" id="XP_017341057.1"/>
    </source>
</evidence>
<dbReference type="InterPro" id="IPR002181">
    <property type="entry name" value="Fibrinogen_a/b/g_C_dom"/>
</dbReference>
<dbReference type="AlphaFoldDB" id="A0A2D0SEA4"/>
<dbReference type="CDD" id="cd00087">
    <property type="entry name" value="FReD"/>
    <property type="match status" value="1"/>
</dbReference>
<evidence type="ECO:0000256" key="2">
    <source>
        <dbReference type="ARBA" id="ARBA00022525"/>
    </source>
</evidence>
<keyword evidence="8" id="KW-1185">Reference proteome</keyword>
<dbReference type="GO" id="GO:0005577">
    <property type="term" value="C:fibrinogen complex"/>
    <property type="evidence" value="ECO:0007669"/>
    <property type="project" value="TreeGrafter"/>
</dbReference>
<gene>
    <name evidence="9" type="primary">fgl2a</name>
</gene>
<accession>A0A2D0SEA4</accession>
<dbReference type="InterPro" id="IPR014716">
    <property type="entry name" value="Fibrinogen_a/b/g_C_1"/>
</dbReference>
<sequence>MHLCVYIVLIAGHLGSEAVVSGSSGSVEKILPPESCTQVKLKPAGKCENEEECPYQITIPPLTIQLPKQFQLLKKAMTELQSMKETVKQLKSACLSCSFQRDSIGTQHRGDGGTTAPRNESSSNAIQEMQVKMNKMSNSLKNAHTQIKDLQGQVEVLSPLTEIVKEIGDKKVENISEKITKFNSNCLTECPLVNAPIHIIAPRDCSDYSVMKKMKNGVYKVTPDHRNGTFEVFCDMESNGGGWTVVQNRINGSVNFNRTWAEYKNGFGDLPGEFWLGNDRIHLLTRAKDMVLRIELEDFQGVCEYAKYDLFYVANEYLKYRLSISKYTGTAGNALHIDKDYNHDQMFFTTWDRDNDMYLSGNCGAFYGSGWWFNACMSANLNGKYYHKKYTGKRDGIFWSTWPNMPRNNLLTNTRQSFKTVKMMIRPKNYAP</sequence>
<keyword evidence="6" id="KW-0732">Signal</keyword>
<dbReference type="GO" id="GO:0070527">
    <property type="term" value="P:platelet aggregation"/>
    <property type="evidence" value="ECO:0007669"/>
    <property type="project" value="TreeGrafter"/>
</dbReference>
<dbReference type="OrthoDB" id="10262929at2759"/>
<feature type="coiled-coil region" evidence="5">
    <location>
        <begin position="126"/>
        <end position="153"/>
    </location>
</feature>
<dbReference type="PROSITE" id="PS51406">
    <property type="entry name" value="FIBRINOGEN_C_2"/>
    <property type="match status" value="1"/>
</dbReference>
<feature type="signal peptide" evidence="6">
    <location>
        <begin position="1"/>
        <end position="18"/>
    </location>
</feature>
<evidence type="ECO:0000256" key="4">
    <source>
        <dbReference type="ARBA" id="ARBA00023180"/>
    </source>
</evidence>
<dbReference type="KEGG" id="ipu:108275028"/>
<dbReference type="STRING" id="7998.ENSIPUP00000026547"/>
<organism evidence="8 9">
    <name type="scientific">Ictalurus punctatus</name>
    <name type="common">Channel catfish</name>
    <name type="synonym">Silurus punctatus</name>
    <dbReference type="NCBI Taxonomy" id="7998"/>
    <lineage>
        <taxon>Eukaryota</taxon>
        <taxon>Metazoa</taxon>
        <taxon>Chordata</taxon>
        <taxon>Craniata</taxon>
        <taxon>Vertebrata</taxon>
        <taxon>Euteleostomi</taxon>
        <taxon>Actinopterygii</taxon>
        <taxon>Neopterygii</taxon>
        <taxon>Teleostei</taxon>
        <taxon>Ostariophysi</taxon>
        <taxon>Siluriformes</taxon>
        <taxon>Ictaluridae</taxon>
        <taxon>Ictalurus</taxon>
    </lineage>
</organism>
<evidence type="ECO:0000256" key="3">
    <source>
        <dbReference type="ARBA" id="ARBA00023157"/>
    </source>
</evidence>
<dbReference type="GO" id="GO:0030674">
    <property type="term" value="F:protein-macromolecule adaptor activity"/>
    <property type="evidence" value="ECO:0007669"/>
    <property type="project" value="TreeGrafter"/>
</dbReference>
<reference evidence="9" key="2">
    <citation type="submission" date="2025-08" db="UniProtKB">
        <authorList>
            <consortium name="RefSeq"/>
        </authorList>
    </citation>
    <scope>IDENTIFICATION</scope>
    <source>
        <tissue evidence="9">Blood</tissue>
    </source>
</reference>
<keyword evidence="4" id="KW-0325">Glycoprotein</keyword>
<dbReference type="InterPro" id="IPR037579">
    <property type="entry name" value="FIB_ANG-like"/>
</dbReference>
<dbReference type="PANTHER" id="PTHR47221">
    <property type="entry name" value="FIBRINOGEN ALPHA CHAIN"/>
    <property type="match status" value="1"/>
</dbReference>
<dbReference type="SUPFAM" id="SSF56496">
    <property type="entry name" value="Fibrinogen C-terminal domain-like"/>
    <property type="match status" value="1"/>
</dbReference>
<evidence type="ECO:0000256" key="5">
    <source>
        <dbReference type="SAM" id="Coils"/>
    </source>
</evidence>
<name>A0A2D0SEA4_ICTPU</name>
<comment type="subcellular location">
    <subcellularLocation>
        <location evidence="1">Secreted</location>
    </subcellularLocation>
</comment>
<feature type="chain" id="PRO_5012971665" evidence="6">
    <location>
        <begin position="19"/>
        <end position="432"/>
    </location>
</feature>
<evidence type="ECO:0000259" key="7">
    <source>
        <dbReference type="PROSITE" id="PS51406"/>
    </source>
</evidence>
<dbReference type="PROSITE" id="PS00514">
    <property type="entry name" value="FIBRINOGEN_C_1"/>
    <property type="match status" value="1"/>
</dbReference>
<dbReference type="GeneID" id="108275028"/>
<evidence type="ECO:0000256" key="6">
    <source>
        <dbReference type="SAM" id="SignalP"/>
    </source>
</evidence>
<reference evidence="8" key="1">
    <citation type="journal article" date="2016" name="Nat. Commun.">
        <title>The channel catfish genome sequence provides insights into the evolution of scale formation in teleosts.</title>
        <authorList>
            <person name="Liu Z."/>
            <person name="Liu S."/>
            <person name="Yao J."/>
            <person name="Bao L."/>
            <person name="Zhang J."/>
            <person name="Li Y."/>
            <person name="Jiang C."/>
            <person name="Sun L."/>
            <person name="Wang R."/>
            <person name="Zhang Y."/>
            <person name="Zhou T."/>
            <person name="Zeng Q."/>
            <person name="Fu Q."/>
            <person name="Gao S."/>
            <person name="Li N."/>
            <person name="Koren S."/>
            <person name="Jiang Y."/>
            <person name="Zimin A."/>
            <person name="Xu P."/>
            <person name="Phillippy A.M."/>
            <person name="Geng X."/>
            <person name="Song L."/>
            <person name="Sun F."/>
            <person name="Li C."/>
            <person name="Wang X."/>
            <person name="Chen A."/>
            <person name="Jin Y."/>
            <person name="Yuan Z."/>
            <person name="Yang Y."/>
            <person name="Tan S."/>
            <person name="Peatman E."/>
            <person name="Lu J."/>
            <person name="Qin Z."/>
            <person name="Dunham R."/>
            <person name="Li Z."/>
            <person name="Sonstegard T."/>
            <person name="Feng J."/>
            <person name="Danzmann R.G."/>
            <person name="Schroeder S."/>
            <person name="Scheffler B."/>
            <person name="Duke M.V."/>
            <person name="Ballard L."/>
            <person name="Kucuktas H."/>
            <person name="Kaltenboeck L."/>
            <person name="Liu H."/>
            <person name="Armbruster J."/>
            <person name="Xie Y."/>
            <person name="Kirby M.L."/>
            <person name="Tian Y."/>
            <person name="Flanagan M.E."/>
            <person name="Mu W."/>
            <person name="Waldbieser G.C."/>
        </authorList>
    </citation>
    <scope>NUCLEOTIDE SEQUENCE [LARGE SCALE GENOMIC DNA]</scope>
    <source>
        <strain evidence="8">SDA103</strain>
    </source>
</reference>
<dbReference type="Pfam" id="PF00147">
    <property type="entry name" value="Fibrinogen_C"/>
    <property type="match status" value="1"/>
</dbReference>
<feature type="domain" description="Fibrinogen C-terminal" evidence="7">
    <location>
        <begin position="196"/>
        <end position="429"/>
    </location>
</feature>
<dbReference type="CTD" id="565637"/>
<dbReference type="SMART" id="SM00186">
    <property type="entry name" value="FBG"/>
    <property type="match status" value="1"/>
</dbReference>
<evidence type="ECO:0000256" key="1">
    <source>
        <dbReference type="ARBA" id="ARBA00004613"/>
    </source>
</evidence>
<evidence type="ECO:0000313" key="8">
    <source>
        <dbReference type="Proteomes" id="UP000221080"/>
    </source>
</evidence>
<keyword evidence="3" id="KW-1015">Disulfide bond</keyword>
<proteinExistence type="predicted"/>
<keyword evidence="2" id="KW-0964">Secreted</keyword>
<protein>
    <submittedName>
        <fullName evidence="9">Fibrinogen-like 2a</fullName>
    </submittedName>
</protein>
<dbReference type="PANTHER" id="PTHR47221:SF5">
    <property type="entry name" value="FIBRINOGEN C-TERMINAL DOMAIN-CONTAINING PROTEIN"/>
    <property type="match status" value="1"/>
</dbReference>
<dbReference type="FunFam" id="3.90.215.10:FF:000001">
    <property type="entry name" value="Tenascin isoform 1"/>
    <property type="match status" value="1"/>
</dbReference>
<dbReference type="InterPro" id="IPR020837">
    <property type="entry name" value="Fibrinogen_CS"/>
</dbReference>
<dbReference type="Gene3D" id="3.90.215.10">
    <property type="entry name" value="Gamma Fibrinogen, chain A, domain 1"/>
    <property type="match status" value="1"/>
</dbReference>
<dbReference type="GO" id="GO:0034116">
    <property type="term" value="P:positive regulation of heterotypic cell-cell adhesion"/>
    <property type="evidence" value="ECO:0007669"/>
    <property type="project" value="TreeGrafter"/>
</dbReference>
<dbReference type="RefSeq" id="XP_017341057.1">
    <property type="nucleotide sequence ID" value="XM_017485568.3"/>
</dbReference>
<keyword evidence="5" id="KW-0175">Coiled coil</keyword>
<dbReference type="NCBIfam" id="NF040941">
    <property type="entry name" value="GGGWT_bact"/>
    <property type="match status" value="1"/>
</dbReference>
<dbReference type="GO" id="GO:0042730">
    <property type="term" value="P:fibrinolysis"/>
    <property type="evidence" value="ECO:0007669"/>
    <property type="project" value="TreeGrafter"/>
</dbReference>
<dbReference type="GO" id="GO:0072377">
    <property type="term" value="P:blood coagulation, common pathway"/>
    <property type="evidence" value="ECO:0007669"/>
    <property type="project" value="TreeGrafter"/>
</dbReference>
<dbReference type="InterPro" id="IPR036056">
    <property type="entry name" value="Fibrinogen-like_C"/>
</dbReference>
<dbReference type="Proteomes" id="UP000221080">
    <property type="component" value="Chromosome 14"/>
</dbReference>